<proteinExistence type="predicted"/>
<dbReference type="Proteomes" id="UP000814140">
    <property type="component" value="Unassembled WGS sequence"/>
</dbReference>
<evidence type="ECO:0000313" key="1">
    <source>
        <dbReference type="EMBL" id="KAI0060275.1"/>
    </source>
</evidence>
<organism evidence="1 2">
    <name type="scientific">Artomyces pyxidatus</name>
    <dbReference type="NCBI Taxonomy" id="48021"/>
    <lineage>
        <taxon>Eukaryota</taxon>
        <taxon>Fungi</taxon>
        <taxon>Dikarya</taxon>
        <taxon>Basidiomycota</taxon>
        <taxon>Agaricomycotina</taxon>
        <taxon>Agaricomycetes</taxon>
        <taxon>Russulales</taxon>
        <taxon>Auriscalpiaceae</taxon>
        <taxon>Artomyces</taxon>
    </lineage>
</organism>
<reference evidence="1" key="2">
    <citation type="journal article" date="2022" name="New Phytol.">
        <title>Evolutionary transition to the ectomycorrhizal habit in the genomes of a hyperdiverse lineage of mushroom-forming fungi.</title>
        <authorList>
            <person name="Looney B."/>
            <person name="Miyauchi S."/>
            <person name="Morin E."/>
            <person name="Drula E."/>
            <person name="Courty P.E."/>
            <person name="Kohler A."/>
            <person name="Kuo A."/>
            <person name="LaButti K."/>
            <person name="Pangilinan J."/>
            <person name="Lipzen A."/>
            <person name="Riley R."/>
            <person name="Andreopoulos W."/>
            <person name="He G."/>
            <person name="Johnson J."/>
            <person name="Nolan M."/>
            <person name="Tritt A."/>
            <person name="Barry K.W."/>
            <person name="Grigoriev I.V."/>
            <person name="Nagy L.G."/>
            <person name="Hibbett D."/>
            <person name="Henrissat B."/>
            <person name="Matheny P.B."/>
            <person name="Labbe J."/>
            <person name="Martin F.M."/>
        </authorList>
    </citation>
    <scope>NUCLEOTIDE SEQUENCE</scope>
    <source>
        <strain evidence="1">HHB10654</strain>
    </source>
</reference>
<name>A0ACB8SUY9_9AGAM</name>
<comment type="caution">
    <text evidence="1">The sequence shown here is derived from an EMBL/GenBank/DDBJ whole genome shotgun (WGS) entry which is preliminary data.</text>
</comment>
<feature type="non-terminal residue" evidence="1">
    <location>
        <position position="1"/>
    </location>
</feature>
<accession>A0ACB8SUY9</accession>
<evidence type="ECO:0000313" key="2">
    <source>
        <dbReference type="Proteomes" id="UP000814140"/>
    </source>
</evidence>
<keyword evidence="2" id="KW-1185">Reference proteome</keyword>
<gene>
    <name evidence="1" type="ORF">BV25DRAFT_1807555</name>
</gene>
<dbReference type="EMBL" id="MU277220">
    <property type="protein sequence ID" value="KAI0060275.1"/>
    <property type="molecule type" value="Genomic_DNA"/>
</dbReference>
<reference evidence="1" key="1">
    <citation type="submission" date="2021-03" db="EMBL/GenBank/DDBJ databases">
        <authorList>
            <consortium name="DOE Joint Genome Institute"/>
            <person name="Ahrendt S."/>
            <person name="Looney B.P."/>
            <person name="Miyauchi S."/>
            <person name="Morin E."/>
            <person name="Drula E."/>
            <person name="Courty P.E."/>
            <person name="Chicoki N."/>
            <person name="Fauchery L."/>
            <person name="Kohler A."/>
            <person name="Kuo A."/>
            <person name="Labutti K."/>
            <person name="Pangilinan J."/>
            <person name="Lipzen A."/>
            <person name="Riley R."/>
            <person name="Andreopoulos W."/>
            <person name="He G."/>
            <person name="Johnson J."/>
            <person name="Barry K.W."/>
            <person name="Grigoriev I.V."/>
            <person name="Nagy L."/>
            <person name="Hibbett D."/>
            <person name="Henrissat B."/>
            <person name="Matheny P.B."/>
            <person name="Labbe J."/>
            <person name="Martin F."/>
        </authorList>
    </citation>
    <scope>NUCLEOTIDE SEQUENCE</scope>
    <source>
        <strain evidence="1">HHB10654</strain>
    </source>
</reference>
<protein>
    <submittedName>
        <fullName evidence="1">Uncharacterized protein</fullName>
    </submittedName>
</protein>
<sequence>RLKGWFNNNTRGSKSGSNNKVLDLSSKATRKLPPYQVYQMLYWKSRLQAIVDPEWEAHKASTPGVTSRHRMAFRNKKCRELLEEESEEVQEEIRRYVDEGFEEEDESDESGGRDKLRTLQK</sequence>